<accession>A0A9P1CKR5</accession>
<keyword evidence="9" id="KW-0406">Ion transport</keyword>
<dbReference type="SUPFAM" id="SSF51206">
    <property type="entry name" value="cAMP-binding domain-like"/>
    <property type="match status" value="1"/>
</dbReference>
<evidence type="ECO:0000256" key="1">
    <source>
        <dbReference type="ARBA" id="ARBA00004141"/>
    </source>
</evidence>
<feature type="domain" description="Ion transport" evidence="7">
    <location>
        <begin position="121"/>
        <end position="372"/>
    </location>
</feature>
<dbReference type="EMBL" id="CAMXCT030001746">
    <property type="protein sequence ID" value="CAL4780025.1"/>
    <property type="molecule type" value="Genomic_DNA"/>
</dbReference>
<evidence type="ECO:0000256" key="5">
    <source>
        <dbReference type="SAM" id="Coils"/>
    </source>
</evidence>
<evidence type="ECO:0000259" key="7">
    <source>
        <dbReference type="Pfam" id="PF00520"/>
    </source>
</evidence>
<proteinExistence type="predicted"/>
<dbReference type="GO" id="GO:0042391">
    <property type="term" value="P:regulation of membrane potential"/>
    <property type="evidence" value="ECO:0007669"/>
    <property type="project" value="TreeGrafter"/>
</dbReference>
<keyword evidence="3 6" id="KW-1133">Transmembrane helix</keyword>
<keyword evidence="9" id="KW-0407">Ion channel</keyword>
<dbReference type="PANTHER" id="PTHR10217">
    <property type="entry name" value="VOLTAGE AND LIGAND GATED POTASSIUM CHANNEL"/>
    <property type="match status" value="1"/>
</dbReference>
<reference evidence="9 10" key="2">
    <citation type="submission" date="2024-05" db="EMBL/GenBank/DDBJ databases">
        <authorList>
            <person name="Chen Y."/>
            <person name="Shah S."/>
            <person name="Dougan E. K."/>
            <person name="Thang M."/>
            <person name="Chan C."/>
        </authorList>
    </citation>
    <scope>NUCLEOTIDE SEQUENCE [LARGE SCALE GENOMIC DNA]</scope>
</reference>
<evidence type="ECO:0000313" key="10">
    <source>
        <dbReference type="Proteomes" id="UP001152797"/>
    </source>
</evidence>
<sequence>MASSEGKRRWQELLQELQQELERQSARLEHLELEKRDEGRAAGISAPMKTRSLSLKNWGSEHAGFSAGSRISNSASLRVSSSLRRATMSVIWQSRSGTIGTTSKYKPWYVVNPDTFFYGVIWKYVITASALYVALITPLQACTMELEMSFFLVFGFLVDAVFIIDLVLQFFVQITVHTSVGLKRVNSLRRIALHYLQSWFFCDLLVAIPFDLLGVFTLDIEGRTVRILWMLKLFRLLKTSRWWHLIEVPYSIKHQQEWLLLRFLGLLLLLCHWFACLWCLSLHVDNHEASWRDAINLEREEYGMEQLTGYQTYVLAYYFCSYTMTSVGYGDMGPQNGLEVLLCICMVICTGFCWAYVLGQICAIVAGINEESQAFRMRMNNLNVMMQTENLPESLQKRLRTFFLQNRNLAQHQHNLNLLNSMSPQLQSEVCFTSNLPWLRKVSFFNQFIQYFESIEDQGLPADSYRACLAEMSRRLECYAFAQDETFETEQVLCILSKGLCMIDSVLQHKGDVWGEDFILLDRALIRYKRCHALTYIEVLHLRRESLMEIIEEKRYSCPKLGEMVHGFRRRLAARRAILLEAKMRRMKQPREDGEVKKELI</sequence>
<feature type="transmembrane region" description="Helical" evidence="6">
    <location>
        <begin position="310"/>
        <end position="329"/>
    </location>
</feature>
<protein>
    <submittedName>
        <fullName evidence="9">Potassium channel GORK</fullName>
    </submittedName>
</protein>
<dbReference type="Gene3D" id="1.10.287.70">
    <property type="match status" value="1"/>
</dbReference>
<reference evidence="8" key="1">
    <citation type="submission" date="2022-10" db="EMBL/GenBank/DDBJ databases">
        <authorList>
            <person name="Chen Y."/>
            <person name="Dougan E. K."/>
            <person name="Chan C."/>
            <person name="Rhodes N."/>
            <person name="Thang M."/>
        </authorList>
    </citation>
    <scope>NUCLEOTIDE SEQUENCE</scope>
</reference>
<evidence type="ECO:0000313" key="8">
    <source>
        <dbReference type="EMBL" id="CAI3992713.1"/>
    </source>
</evidence>
<evidence type="ECO:0000256" key="2">
    <source>
        <dbReference type="ARBA" id="ARBA00022692"/>
    </source>
</evidence>
<keyword evidence="2 6" id="KW-0812">Transmembrane</keyword>
<feature type="transmembrane region" description="Helical" evidence="6">
    <location>
        <begin position="116"/>
        <end position="137"/>
    </location>
</feature>
<dbReference type="Gene3D" id="1.10.287.630">
    <property type="entry name" value="Helix hairpin bin"/>
    <property type="match status" value="1"/>
</dbReference>
<dbReference type="PRINTS" id="PR01463">
    <property type="entry name" value="EAGCHANLFMLY"/>
</dbReference>
<keyword evidence="5" id="KW-0175">Coiled coil</keyword>
<dbReference type="OrthoDB" id="415460at2759"/>
<evidence type="ECO:0000256" key="4">
    <source>
        <dbReference type="ARBA" id="ARBA00023136"/>
    </source>
</evidence>
<dbReference type="InterPro" id="IPR018490">
    <property type="entry name" value="cNMP-bd_dom_sf"/>
</dbReference>
<dbReference type="AlphaFoldDB" id="A0A9P1CKR5"/>
<keyword evidence="9" id="KW-0813">Transport</keyword>
<evidence type="ECO:0000313" key="9">
    <source>
        <dbReference type="EMBL" id="CAL4780025.1"/>
    </source>
</evidence>
<feature type="transmembrane region" description="Helical" evidence="6">
    <location>
        <begin position="149"/>
        <end position="176"/>
    </location>
</feature>
<dbReference type="SUPFAM" id="SSF81324">
    <property type="entry name" value="Voltage-gated potassium channels"/>
    <property type="match status" value="1"/>
</dbReference>
<gene>
    <name evidence="8" type="ORF">C1SCF055_LOCUS19516</name>
</gene>
<dbReference type="Pfam" id="PF00520">
    <property type="entry name" value="Ion_trans"/>
    <property type="match status" value="1"/>
</dbReference>
<dbReference type="EMBL" id="CAMXCT020001746">
    <property type="protein sequence ID" value="CAL1146088.1"/>
    <property type="molecule type" value="Genomic_DNA"/>
</dbReference>
<dbReference type="GO" id="GO:0005249">
    <property type="term" value="F:voltage-gated potassium channel activity"/>
    <property type="evidence" value="ECO:0007669"/>
    <property type="project" value="InterPro"/>
</dbReference>
<keyword evidence="4 6" id="KW-0472">Membrane</keyword>
<dbReference type="EMBL" id="CAMXCT010001746">
    <property type="protein sequence ID" value="CAI3992713.1"/>
    <property type="molecule type" value="Genomic_DNA"/>
</dbReference>
<dbReference type="GO" id="GO:0005886">
    <property type="term" value="C:plasma membrane"/>
    <property type="evidence" value="ECO:0007669"/>
    <property type="project" value="TreeGrafter"/>
</dbReference>
<dbReference type="InterPro" id="IPR003938">
    <property type="entry name" value="K_chnl_volt-dep_EAG/ELK/ERG"/>
</dbReference>
<feature type="transmembrane region" description="Helical" evidence="6">
    <location>
        <begin position="259"/>
        <end position="284"/>
    </location>
</feature>
<evidence type="ECO:0000256" key="3">
    <source>
        <dbReference type="ARBA" id="ARBA00022989"/>
    </source>
</evidence>
<dbReference type="InterPro" id="IPR005821">
    <property type="entry name" value="Ion_trans_dom"/>
</dbReference>
<feature type="transmembrane region" description="Helical" evidence="6">
    <location>
        <begin position="196"/>
        <end position="218"/>
    </location>
</feature>
<keyword evidence="10" id="KW-1185">Reference proteome</keyword>
<name>A0A9P1CKR5_9DINO</name>
<organism evidence="8">
    <name type="scientific">Cladocopium goreaui</name>
    <dbReference type="NCBI Taxonomy" id="2562237"/>
    <lineage>
        <taxon>Eukaryota</taxon>
        <taxon>Sar</taxon>
        <taxon>Alveolata</taxon>
        <taxon>Dinophyceae</taxon>
        <taxon>Suessiales</taxon>
        <taxon>Symbiodiniaceae</taxon>
        <taxon>Cladocopium</taxon>
    </lineage>
</organism>
<feature type="transmembrane region" description="Helical" evidence="6">
    <location>
        <begin position="341"/>
        <end position="368"/>
    </location>
</feature>
<comment type="caution">
    <text evidence="8">The sequence shown here is derived from an EMBL/GenBank/DDBJ whole genome shotgun (WGS) entry which is preliminary data.</text>
</comment>
<evidence type="ECO:0000256" key="6">
    <source>
        <dbReference type="SAM" id="Phobius"/>
    </source>
</evidence>
<dbReference type="PANTHER" id="PTHR10217:SF435">
    <property type="entry name" value="POTASSIUM VOLTAGE-GATED CHANNEL PROTEIN EAG"/>
    <property type="match status" value="1"/>
</dbReference>
<comment type="subcellular location">
    <subcellularLocation>
        <location evidence="1">Membrane</location>
        <topology evidence="1">Multi-pass membrane protein</topology>
    </subcellularLocation>
</comment>
<feature type="coiled-coil region" evidence="5">
    <location>
        <begin position="7"/>
        <end position="41"/>
    </location>
</feature>
<dbReference type="Proteomes" id="UP001152797">
    <property type="component" value="Unassembled WGS sequence"/>
</dbReference>
<dbReference type="InterPro" id="IPR050818">
    <property type="entry name" value="KCNH_animal-type"/>
</dbReference>